<keyword evidence="4" id="KW-1185">Reference proteome</keyword>
<dbReference type="VEuPathDB" id="FungiDB:PC110_g9884"/>
<evidence type="ECO:0000256" key="1">
    <source>
        <dbReference type="SAM" id="Coils"/>
    </source>
</evidence>
<sequence>MVTLANQPPNPLVREETKQDVRAARTPRKRRGSGYSSAVSNAGTDDTDEEEKEEAKMQRKPRKKTRTESYSCVNGRTLMVDGVDAGWGPIETSATRPEPNSLRTSSATTRVRAAAIGSQWSSNQKICSFHRGGAGKKLRNKSSSRTRQQQEQFDVEMNQLKQELKAAQDLLQQEPEDRVLEKKKVAVNTSVPVEQRVHPDTQPASPVEQAPVSEPDQRAIHFTTDMQGDLAMFEEVKDLYAEDLFASRRWNAAASQPSTDLFPEAASWHFSSAERSHPPDNSNVSTLELSLQEAIERDMEILLRLDSLQ</sequence>
<evidence type="ECO:0000256" key="2">
    <source>
        <dbReference type="SAM" id="MobiDB-lite"/>
    </source>
</evidence>
<feature type="region of interest" description="Disordered" evidence="2">
    <location>
        <begin position="88"/>
        <end position="107"/>
    </location>
</feature>
<protein>
    <submittedName>
        <fullName evidence="3">Uncharacterized protein</fullName>
    </submittedName>
</protein>
<feature type="compositionally biased region" description="Basic and acidic residues" evidence="2">
    <location>
        <begin position="13"/>
        <end position="23"/>
    </location>
</feature>
<keyword evidence="1" id="KW-0175">Coiled coil</keyword>
<proteinExistence type="predicted"/>
<dbReference type="OrthoDB" id="10382131at2759"/>
<dbReference type="Proteomes" id="UP000251314">
    <property type="component" value="Unassembled WGS sequence"/>
</dbReference>
<feature type="region of interest" description="Disordered" evidence="2">
    <location>
        <begin position="1"/>
        <end position="71"/>
    </location>
</feature>
<reference evidence="3 4" key="1">
    <citation type="submission" date="2018-01" db="EMBL/GenBank/DDBJ databases">
        <title>Draft genome of the strawberry crown rot pathogen Phytophthora cactorum.</title>
        <authorList>
            <person name="Armitage A.D."/>
            <person name="Lysoe E."/>
            <person name="Nellist C.F."/>
            <person name="Harrison R.J."/>
            <person name="Brurberg M.B."/>
        </authorList>
    </citation>
    <scope>NUCLEOTIDE SEQUENCE [LARGE SCALE GENOMIC DNA]</scope>
    <source>
        <strain evidence="3 4">10300</strain>
    </source>
</reference>
<dbReference type="STRING" id="29920.A0A329SAS5"/>
<dbReference type="EMBL" id="MJFZ01000225">
    <property type="protein sequence ID" value="RAW33781.1"/>
    <property type="molecule type" value="Genomic_DNA"/>
</dbReference>
<gene>
    <name evidence="3" type="ORF">PC110_g9884</name>
</gene>
<dbReference type="AlphaFoldDB" id="A0A329SAS5"/>
<comment type="caution">
    <text evidence="3">The sequence shown here is derived from an EMBL/GenBank/DDBJ whole genome shotgun (WGS) entry which is preliminary data.</text>
</comment>
<evidence type="ECO:0000313" key="3">
    <source>
        <dbReference type="EMBL" id="RAW33781.1"/>
    </source>
</evidence>
<organism evidence="3 4">
    <name type="scientific">Phytophthora cactorum</name>
    <dbReference type="NCBI Taxonomy" id="29920"/>
    <lineage>
        <taxon>Eukaryota</taxon>
        <taxon>Sar</taxon>
        <taxon>Stramenopiles</taxon>
        <taxon>Oomycota</taxon>
        <taxon>Peronosporomycetes</taxon>
        <taxon>Peronosporales</taxon>
        <taxon>Peronosporaceae</taxon>
        <taxon>Phytophthora</taxon>
    </lineage>
</organism>
<feature type="region of interest" description="Disordered" evidence="2">
    <location>
        <begin position="190"/>
        <end position="213"/>
    </location>
</feature>
<feature type="compositionally biased region" description="Polar residues" evidence="2">
    <location>
        <begin position="34"/>
        <end position="43"/>
    </location>
</feature>
<evidence type="ECO:0000313" key="4">
    <source>
        <dbReference type="Proteomes" id="UP000251314"/>
    </source>
</evidence>
<accession>A0A329SAS5</accession>
<name>A0A329SAS5_9STRA</name>
<feature type="coiled-coil region" evidence="1">
    <location>
        <begin position="150"/>
        <end position="177"/>
    </location>
</feature>